<keyword evidence="3" id="KW-1185">Reference proteome</keyword>
<dbReference type="AlphaFoldDB" id="A0A2J6S903"/>
<reference evidence="2 3" key="1">
    <citation type="submission" date="2016-04" db="EMBL/GenBank/DDBJ databases">
        <title>A degradative enzymes factory behind the ericoid mycorrhizal symbiosis.</title>
        <authorList>
            <consortium name="DOE Joint Genome Institute"/>
            <person name="Martino E."/>
            <person name="Morin E."/>
            <person name="Grelet G."/>
            <person name="Kuo A."/>
            <person name="Kohler A."/>
            <person name="Daghino S."/>
            <person name="Barry K."/>
            <person name="Choi C."/>
            <person name="Cichocki N."/>
            <person name="Clum A."/>
            <person name="Copeland A."/>
            <person name="Hainaut M."/>
            <person name="Haridas S."/>
            <person name="Labutti K."/>
            <person name="Lindquist E."/>
            <person name="Lipzen A."/>
            <person name="Khouja H.-R."/>
            <person name="Murat C."/>
            <person name="Ohm R."/>
            <person name="Olson A."/>
            <person name="Spatafora J."/>
            <person name="Veneault-Fourrey C."/>
            <person name="Henrissat B."/>
            <person name="Grigoriev I."/>
            <person name="Martin F."/>
            <person name="Perotto S."/>
        </authorList>
    </citation>
    <scope>NUCLEOTIDE SEQUENCE [LARGE SCALE GENOMIC DNA]</scope>
    <source>
        <strain evidence="2 3">F</strain>
    </source>
</reference>
<feature type="region of interest" description="Disordered" evidence="1">
    <location>
        <begin position="32"/>
        <end position="72"/>
    </location>
</feature>
<organism evidence="2 3">
    <name type="scientific">Hyaloscypha variabilis (strain UAMH 11265 / GT02V1 / F)</name>
    <name type="common">Meliniomyces variabilis</name>
    <dbReference type="NCBI Taxonomy" id="1149755"/>
    <lineage>
        <taxon>Eukaryota</taxon>
        <taxon>Fungi</taxon>
        <taxon>Dikarya</taxon>
        <taxon>Ascomycota</taxon>
        <taxon>Pezizomycotina</taxon>
        <taxon>Leotiomycetes</taxon>
        <taxon>Helotiales</taxon>
        <taxon>Hyaloscyphaceae</taxon>
        <taxon>Hyaloscypha</taxon>
        <taxon>Hyaloscypha variabilis</taxon>
    </lineage>
</organism>
<accession>A0A2J6S903</accession>
<evidence type="ECO:0000256" key="1">
    <source>
        <dbReference type="SAM" id="MobiDB-lite"/>
    </source>
</evidence>
<gene>
    <name evidence="2" type="ORF">L207DRAFT_576029</name>
</gene>
<dbReference type="EMBL" id="KZ613938">
    <property type="protein sequence ID" value="PMD47235.1"/>
    <property type="molecule type" value="Genomic_DNA"/>
</dbReference>
<name>A0A2J6S903_HYAVF</name>
<dbReference type="Proteomes" id="UP000235786">
    <property type="component" value="Unassembled WGS sequence"/>
</dbReference>
<proteinExistence type="predicted"/>
<dbReference type="OrthoDB" id="10439339at2759"/>
<evidence type="ECO:0000313" key="2">
    <source>
        <dbReference type="EMBL" id="PMD47235.1"/>
    </source>
</evidence>
<protein>
    <submittedName>
        <fullName evidence="2">Uncharacterized protein</fullName>
    </submittedName>
</protein>
<feature type="compositionally biased region" description="Basic and acidic residues" evidence="1">
    <location>
        <begin position="59"/>
        <end position="72"/>
    </location>
</feature>
<evidence type="ECO:0000313" key="3">
    <source>
        <dbReference type="Proteomes" id="UP000235786"/>
    </source>
</evidence>
<sequence length="403" mass="46021">MDLGQIGFEKAQAMMPYLRAMLRNAEREIVSSRESSSTLIMNEGSRDPISSDEEAPSTDWKEDEMIAKSEKANDSRSFRKIANSDISSNWTADSEIEGSVTTSEDTVYTSMSEMSTITVESLTQPIYSWKDLRDILLAIAKRTTFDRWVQIFADCEYFPPQVTVNDLYTICLRYCEVSGKIHNFHELRRCIRCDVQLCRECERCLLKRCELGTDDPPFEPREELRKETVAAKRIWSACRKSQHHRRLIVELDQDCNCTEFLMSPFHDCKEEKHHMCNDCYENALVLLRQPNSRIVATGGDSQVQSQVEYSCSCGASGNVEQPAVCKICLRYCHFHCLDEADRKACAEGEKEWNQGSCPWVLSSVETSLTAWRVVKTYRCYLEDSDTDVTDGEGSAEYTGNQTA</sequence>